<organism evidence="2 3">
    <name type="scientific">Phialocephala subalpina</name>
    <dbReference type="NCBI Taxonomy" id="576137"/>
    <lineage>
        <taxon>Eukaryota</taxon>
        <taxon>Fungi</taxon>
        <taxon>Dikarya</taxon>
        <taxon>Ascomycota</taxon>
        <taxon>Pezizomycotina</taxon>
        <taxon>Leotiomycetes</taxon>
        <taxon>Helotiales</taxon>
        <taxon>Mollisiaceae</taxon>
        <taxon>Phialocephala</taxon>
        <taxon>Phialocephala fortinii species complex</taxon>
    </lineage>
</organism>
<dbReference type="InterPro" id="IPR016181">
    <property type="entry name" value="Acyl_CoA_acyltransferase"/>
</dbReference>
<name>A0A1L7WQV4_9HELO</name>
<dbReference type="STRING" id="576137.A0A1L7WQV4"/>
<reference evidence="2 3" key="1">
    <citation type="submission" date="2016-03" db="EMBL/GenBank/DDBJ databases">
        <authorList>
            <person name="Ploux O."/>
        </authorList>
    </citation>
    <scope>NUCLEOTIDE SEQUENCE [LARGE SCALE GENOMIC DNA]</scope>
    <source>
        <strain evidence="2 3">UAMH 11012</strain>
    </source>
</reference>
<dbReference type="PANTHER" id="PTHR42791:SF16">
    <property type="entry name" value="N-ACETYLTRANSFERASE DOMAIN-CONTAINING PROTEIN"/>
    <property type="match status" value="1"/>
</dbReference>
<dbReference type="InterPro" id="IPR052523">
    <property type="entry name" value="Trichothecene_AcTrans"/>
</dbReference>
<dbReference type="PANTHER" id="PTHR42791">
    <property type="entry name" value="GNAT FAMILY ACETYLTRANSFERASE"/>
    <property type="match status" value="1"/>
</dbReference>
<feature type="domain" description="N-acetyltransferase" evidence="1">
    <location>
        <begin position="181"/>
        <end position="236"/>
    </location>
</feature>
<evidence type="ECO:0000313" key="2">
    <source>
        <dbReference type="EMBL" id="CZR55150.1"/>
    </source>
</evidence>
<evidence type="ECO:0000259" key="1">
    <source>
        <dbReference type="Pfam" id="PF13673"/>
    </source>
</evidence>
<protein>
    <recommendedName>
        <fullName evidence="1">N-acetyltransferase domain-containing protein</fullName>
    </recommendedName>
</protein>
<dbReference type="AlphaFoldDB" id="A0A1L7WQV4"/>
<dbReference type="Gene3D" id="3.40.630.30">
    <property type="match status" value="1"/>
</dbReference>
<dbReference type="OrthoDB" id="410198at2759"/>
<sequence length="271" mass="30830">MASSTETPAIETHTAPEPQKVFPESQEELIIRPARLWEGGEIGRIAVATYKDTPLSQFVAPHRFQYWADWERGFIQRAQKRMLDPRNVSFVVCTKSNPDLAVGYAQFVRLGDDEGAKKQIESHSRLQRVRLWFFRLGYGAWCWLTSVMIGDRSQDPKAIALFDGWTTEEGKVHWDAWPERQNRWHVQSCVIRQEFQGRKAGKALMAEVIKRAEAESVVVGLEASKKGEPMYRSVGFGLLARFTGGAEFEGRAGGVMMYTPKARKSEYVNVE</sequence>
<dbReference type="InterPro" id="IPR000182">
    <property type="entry name" value="GNAT_dom"/>
</dbReference>
<dbReference type="Proteomes" id="UP000184330">
    <property type="component" value="Unassembled WGS sequence"/>
</dbReference>
<dbReference type="CDD" id="cd04301">
    <property type="entry name" value="NAT_SF"/>
    <property type="match status" value="1"/>
</dbReference>
<gene>
    <name evidence="2" type="ORF">PAC_05036</name>
</gene>
<dbReference type="Pfam" id="PF13673">
    <property type="entry name" value="Acetyltransf_10"/>
    <property type="match status" value="1"/>
</dbReference>
<dbReference type="EMBL" id="FJOG01000006">
    <property type="protein sequence ID" value="CZR55150.1"/>
    <property type="molecule type" value="Genomic_DNA"/>
</dbReference>
<evidence type="ECO:0000313" key="3">
    <source>
        <dbReference type="Proteomes" id="UP000184330"/>
    </source>
</evidence>
<dbReference type="GO" id="GO:0016747">
    <property type="term" value="F:acyltransferase activity, transferring groups other than amino-acyl groups"/>
    <property type="evidence" value="ECO:0007669"/>
    <property type="project" value="InterPro"/>
</dbReference>
<accession>A0A1L7WQV4</accession>
<dbReference type="SUPFAM" id="SSF55729">
    <property type="entry name" value="Acyl-CoA N-acyltransferases (Nat)"/>
    <property type="match status" value="1"/>
</dbReference>
<keyword evidence="3" id="KW-1185">Reference proteome</keyword>
<proteinExistence type="predicted"/>